<evidence type="ECO:0000313" key="3">
    <source>
        <dbReference type="Proteomes" id="UP000008414"/>
    </source>
</evidence>
<dbReference type="InterPro" id="IPR034768">
    <property type="entry name" value="4FE4S_WBL"/>
</dbReference>
<keyword evidence="3" id="KW-1185">Reference proteome</keyword>
<proteinExistence type="predicted"/>
<gene>
    <name evidence="2" type="primary">132</name>
    <name evidence="2" type="ORF">LITTLEE_132</name>
</gene>
<name>G1D417_9CAUD</name>
<evidence type="ECO:0000259" key="1">
    <source>
        <dbReference type="PROSITE" id="PS51674"/>
    </source>
</evidence>
<dbReference type="PROSITE" id="PS51674">
    <property type="entry name" value="4FE4S_WBL"/>
    <property type="match status" value="1"/>
</dbReference>
<feature type="domain" description="4Fe-4S Wbl-type" evidence="1">
    <location>
        <begin position="5"/>
        <end position="69"/>
    </location>
</feature>
<dbReference type="Proteomes" id="UP000008414">
    <property type="component" value="Segment"/>
</dbReference>
<sequence>MTKTPCFGKSDIFCDENENGGKGAAEAKKICWSQCTRREKCLEEALRFEEHEPVRLGVWGGLSANERNKIYGRKSS</sequence>
<reference evidence="2 3" key="1">
    <citation type="journal article" date="2012" name="J. Virol.">
        <title>Complete Genome Sequences of 138 Mycobacteriophages.</title>
        <authorList>
            <consortium name="the Science Education Alliance Phage Hunters Advancing Genomics and Evolutionary Science Program"/>
            <consortium name="the KwaZulu-Natal Research Institute for Tuberculosis and HIV Mycobacterial Genetics Course Students"/>
            <consortium name="the Phage Hunters Integrating Research and Education Program"/>
            <person name="Hatfull G.F."/>
        </authorList>
    </citation>
    <scope>NUCLEOTIDE SEQUENCE [LARGE SCALE GENOMIC DNA]</scope>
    <source>
        <strain evidence="2">LittleE</strain>
    </source>
</reference>
<protein>
    <submittedName>
        <fullName evidence="2">WhiB family transcription factor</fullName>
    </submittedName>
</protein>
<organism evidence="2 3">
    <name type="scientific">Mycobacterium phage LittleE</name>
    <dbReference type="NCBI Taxonomy" id="2922212"/>
    <lineage>
        <taxon>Viruses</taxon>
        <taxon>Duplodnaviria</taxon>
        <taxon>Heunggongvirae</taxon>
        <taxon>Uroviricota</taxon>
        <taxon>Caudoviricetes</taxon>
        <taxon>Omegavirus</taxon>
        <taxon>Omegavirus littlee</taxon>
    </lineage>
</organism>
<dbReference type="GeneID" id="40233789"/>
<evidence type="ECO:0000313" key="2">
    <source>
        <dbReference type="EMBL" id="AEK09512.1"/>
    </source>
</evidence>
<dbReference type="EMBL" id="JF937101">
    <property type="protein sequence ID" value="AEK09512.1"/>
    <property type="molecule type" value="Genomic_DNA"/>
</dbReference>
<dbReference type="RefSeq" id="YP_009637043.1">
    <property type="nucleotide sequence ID" value="NC_042322.1"/>
</dbReference>
<dbReference type="Pfam" id="PF02467">
    <property type="entry name" value="Whib"/>
    <property type="match status" value="1"/>
</dbReference>
<dbReference type="OrthoDB" id="19396at10239"/>
<accession>G1D417</accession>